<dbReference type="InterPro" id="IPR023412">
    <property type="entry name" value="RNaseA_domain"/>
</dbReference>
<sequence length="174" mass="19770">VGGERRQGRDGAGFCPLLLLLLLGLWVAEDAVSARPGNMTPAQWFETQHVQPSPQGCSAAMHKINKFSKRCKDLKTFLHESFSSVTTSCQMPNIACKNGRNNFHQSQMPVSLIECKLTSEKYPDCRYNEEERNASYIVACEPPEKKYSKKFKLVPVHLDKVLNIFIFPWPWVLP</sequence>
<organism evidence="9 10">
    <name type="scientific">Bos indicus x Bos taurus</name>
    <name type="common">Hybrid cattle</name>
    <dbReference type="NCBI Taxonomy" id="30522"/>
    <lineage>
        <taxon>Eukaryota</taxon>
        <taxon>Metazoa</taxon>
        <taxon>Chordata</taxon>
        <taxon>Craniata</taxon>
        <taxon>Vertebrata</taxon>
        <taxon>Euteleostomi</taxon>
        <taxon>Mammalia</taxon>
        <taxon>Eutheria</taxon>
        <taxon>Laurasiatheria</taxon>
        <taxon>Artiodactyla</taxon>
        <taxon>Ruminantia</taxon>
        <taxon>Pecora</taxon>
        <taxon>Bovidae</taxon>
        <taxon>Bovinae</taxon>
        <taxon>Bos</taxon>
    </lineage>
</organism>
<evidence type="ECO:0000256" key="4">
    <source>
        <dbReference type="ARBA" id="ARBA00022722"/>
    </source>
</evidence>
<evidence type="ECO:0000256" key="1">
    <source>
        <dbReference type="ARBA" id="ARBA00004613"/>
    </source>
</evidence>
<dbReference type="PANTHER" id="PTHR11437:SF31">
    <property type="entry name" value="RIBONUCLEASE 7"/>
    <property type="match status" value="1"/>
</dbReference>
<keyword evidence="3" id="KW-0964">Secreted</keyword>
<dbReference type="GO" id="GO:0050829">
    <property type="term" value="P:defense response to Gram-negative bacterium"/>
    <property type="evidence" value="ECO:0007669"/>
    <property type="project" value="TreeGrafter"/>
</dbReference>
<gene>
    <name evidence="9" type="primary">LOC113899409</name>
</gene>
<protein>
    <recommendedName>
        <fullName evidence="8">Ribonuclease A-domain domain-containing protein</fullName>
    </recommendedName>
</protein>
<evidence type="ECO:0000256" key="6">
    <source>
        <dbReference type="ARBA" id="ARBA00022801"/>
    </source>
</evidence>
<keyword evidence="6" id="KW-0378">Hydrolase</keyword>
<dbReference type="GO" id="GO:0003676">
    <property type="term" value="F:nucleic acid binding"/>
    <property type="evidence" value="ECO:0007669"/>
    <property type="project" value="InterPro"/>
</dbReference>
<dbReference type="GO" id="GO:0016787">
    <property type="term" value="F:hydrolase activity"/>
    <property type="evidence" value="ECO:0007669"/>
    <property type="project" value="UniProtKB-KW"/>
</dbReference>
<keyword evidence="10" id="KW-1185">Reference proteome</keyword>
<dbReference type="Pfam" id="PF00074">
    <property type="entry name" value="RnaseA"/>
    <property type="match status" value="1"/>
</dbReference>
<reference evidence="9" key="3">
    <citation type="submission" date="2025-09" db="UniProtKB">
        <authorList>
            <consortium name="Ensembl"/>
        </authorList>
    </citation>
    <scope>IDENTIFICATION</scope>
</reference>
<keyword evidence="5" id="KW-0255">Endonuclease</keyword>
<comment type="similarity">
    <text evidence="2">Belongs to the pancreatic ribonuclease family.</text>
</comment>
<dbReference type="PANTHER" id="PTHR11437">
    <property type="entry name" value="RIBONUCLEASE"/>
    <property type="match status" value="1"/>
</dbReference>
<dbReference type="GO" id="GO:0050832">
    <property type="term" value="P:defense response to fungus"/>
    <property type="evidence" value="ECO:0007669"/>
    <property type="project" value="TreeGrafter"/>
</dbReference>
<dbReference type="OMA" id="MTPSQWF"/>
<feature type="chain" id="PRO_5021322924" description="Ribonuclease A-domain domain-containing protein" evidence="7">
    <location>
        <begin position="35"/>
        <end position="174"/>
    </location>
</feature>
<dbReference type="STRING" id="30522.A0A4W2CXQ2"/>
<evidence type="ECO:0000313" key="10">
    <source>
        <dbReference type="Proteomes" id="UP000314981"/>
    </source>
</evidence>
<name>A0A4W2CXQ2_BOBOX</name>
<dbReference type="GO" id="GO:0004519">
    <property type="term" value="F:endonuclease activity"/>
    <property type="evidence" value="ECO:0007669"/>
    <property type="project" value="UniProtKB-KW"/>
</dbReference>
<feature type="domain" description="Ribonuclease A-domain" evidence="8">
    <location>
        <begin position="38"/>
        <end position="162"/>
    </location>
</feature>
<feature type="signal peptide" evidence="7">
    <location>
        <begin position="1"/>
        <end position="34"/>
    </location>
</feature>
<dbReference type="InterPro" id="IPR036816">
    <property type="entry name" value="RNaseA-like_dom_sf"/>
</dbReference>
<accession>A0A4W2CXQ2</accession>
<dbReference type="AlphaFoldDB" id="A0A4W2CXQ2"/>
<dbReference type="FunFam" id="3.10.130.10:FF:000001">
    <property type="entry name" value="Ribonuclease pancreatic"/>
    <property type="match status" value="1"/>
</dbReference>
<evidence type="ECO:0000313" key="9">
    <source>
        <dbReference type="Ensembl" id="ENSBIXP00000018254.1"/>
    </source>
</evidence>
<dbReference type="GO" id="GO:0050830">
    <property type="term" value="P:defense response to Gram-positive bacterium"/>
    <property type="evidence" value="ECO:0007669"/>
    <property type="project" value="TreeGrafter"/>
</dbReference>
<reference evidence="9 10" key="1">
    <citation type="submission" date="2018-11" db="EMBL/GenBank/DDBJ databases">
        <title>Haplotype-resolved cattle genomes.</title>
        <authorList>
            <person name="Low W.Y."/>
            <person name="Tearle R."/>
            <person name="Bickhart D.M."/>
            <person name="Rosen B.D."/>
            <person name="Koren S."/>
            <person name="Rhie A."/>
            <person name="Hiendleder S."/>
            <person name="Phillippy A.M."/>
            <person name="Smith T.P.L."/>
            <person name="Williams J.L."/>
        </authorList>
    </citation>
    <scope>NUCLEOTIDE SEQUENCE [LARGE SCALE GENOMIC DNA]</scope>
</reference>
<dbReference type="Gene3D" id="3.10.130.10">
    <property type="entry name" value="Ribonuclease A-like domain"/>
    <property type="match status" value="1"/>
</dbReference>
<dbReference type="InterPro" id="IPR001427">
    <property type="entry name" value="RNaseA"/>
</dbReference>
<dbReference type="SMART" id="SM00092">
    <property type="entry name" value="RNAse_Pc"/>
    <property type="match status" value="1"/>
</dbReference>
<dbReference type="PRINTS" id="PR00794">
    <property type="entry name" value="RIBONUCLEASE"/>
</dbReference>
<dbReference type="CDD" id="cd06265">
    <property type="entry name" value="RNase_A_canonical"/>
    <property type="match status" value="1"/>
</dbReference>
<dbReference type="Proteomes" id="UP000314981">
    <property type="component" value="Chromosome 10"/>
</dbReference>
<dbReference type="SUPFAM" id="SSF54076">
    <property type="entry name" value="RNase A-like"/>
    <property type="match status" value="1"/>
</dbReference>
<dbReference type="GO" id="GO:0004540">
    <property type="term" value="F:RNA nuclease activity"/>
    <property type="evidence" value="ECO:0007669"/>
    <property type="project" value="UniProtKB-ARBA"/>
</dbReference>
<evidence type="ECO:0000256" key="5">
    <source>
        <dbReference type="ARBA" id="ARBA00022759"/>
    </source>
</evidence>
<evidence type="ECO:0000259" key="8">
    <source>
        <dbReference type="SMART" id="SM00092"/>
    </source>
</evidence>
<dbReference type="GO" id="GO:0005615">
    <property type="term" value="C:extracellular space"/>
    <property type="evidence" value="ECO:0007669"/>
    <property type="project" value="TreeGrafter"/>
</dbReference>
<dbReference type="GO" id="GO:0045087">
    <property type="term" value="P:innate immune response"/>
    <property type="evidence" value="ECO:0007669"/>
    <property type="project" value="TreeGrafter"/>
</dbReference>
<keyword evidence="4" id="KW-0540">Nuclease</keyword>
<comment type="subcellular location">
    <subcellularLocation>
        <location evidence="1">Secreted</location>
    </subcellularLocation>
</comment>
<keyword evidence="7" id="KW-0732">Signal</keyword>
<dbReference type="Ensembl" id="ENSBIXT00000034533.1">
    <property type="protein sequence ID" value="ENSBIXP00000018254.1"/>
    <property type="gene ID" value="ENSBIXG00000022115.1"/>
</dbReference>
<reference evidence="9" key="2">
    <citation type="submission" date="2025-08" db="UniProtKB">
        <authorList>
            <consortium name="Ensembl"/>
        </authorList>
    </citation>
    <scope>IDENTIFICATION</scope>
</reference>
<evidence type="ECO:0000256" key="3">
    <source>
        <dbReference type="ARBA" id="ARBA00022525"/>
    </source>
</evidence>
<proteinExistence type="inferred from homology"/>
<evidence type="ECO:0000256" key="7">
    <source>
        <dbReference type="SAM" id="SignalP"/>
    </source>
</evidence>
<evidence type="ECO:0000256" key="2">
    <source>
        <dbReference type="ARBA" id="ARBA00005600"/>
    </source>
</evidence>